<feature type="domain" description="SnoaL-like" evidence="1">
    <location>
        <begin position="10"/>
        <end position="113"/>
    </location>
</feature>
<evidence type="ECO:0000313" key="3">
    <source>
        <dbReference type="Proteomes" id="UP000332515"/>
    </source>
</evidence>
<reference evidence="2 3" key="1">
    <citation type="submission" date="2019-09" db="EMBL/GenBank/DDBJ databases">
        <title>Segnochrobactrum spirostomi gen. nov., sp. nov., isolated from the ciliate Spirostomum cf. yagiui and description of a novel family, Segnochrobactraceae fam. nov. within the order Rhizobiales of the class Alphaproteobacteria.</title>
        <authorList>
            <person name="Akter S."/>
            <person name="Shazib S.U.A."/>
            <person name="Shin M.K."/>
        </authorList>
    </citation>
    <scope>NUCLEOTIDE SEQUENCE [LARGE SCALE GENOMIC DNA]</scope>
    <source>
        <strain evidence="2 3">Sp-1</strain>
    </source>
</reference>
<sequence length="125" mass="13865">MSDSVVKMLEAFSAAWNAHDLDTLMALSTDDCEFWASAGPDELGTRYVGQQAVAGAYRALFDFYPDAQWTKGRLTLLGPDRALSEWTFVGTTLDGKRVEVLGLDVLDLVGEKVRIKNSYRKNRTA</sequence>
<comment type="caution">
    <text evidence="2">The sequence shown here is derived from an EMBL/GenBank/DDBJ whole genome shotgun (WGS) entry which is preliminary data.</text>
</comment>
<protein>
    <submittedName>
        <fullName evidence="2">Nuclear transport factor 2 family protein</fullName>
    </submittedName>
</protein>
<dbReference type="SUPFAM" id="SSF54427">
    <property type="entry name" value="NTF2-like"/>
    <property type="match status" value="1"/>
</dbReference>
<evidence type="ECO:0000259" key="1">
    <source>
        <dbReference type="Pfam" id="PF12680"/>
    </source>
</evidence>
<dbReference type="RefSeq" id="WP_153490301.1">
    <property type="nucleotide sequence ID" value="NZ_VWNA01000003.1"/>
</dbReference>
<accession>A0A6A7Y9A4</accession>
<name>A0A6A7Y9A4_9HYPH</name>
<dbReference type="Proteomes" id="UP000332515">
    <property type="component" value="Unassembled WGS sequence"/>
</dbReference>
<evidence type="ECO:0000313" key="2">
    <source>
        <dbReference type="EMBL" id="MQT15325.1"/>
    </source>
</evidence>
<organism evidence="2 3">
    <name type="scientific">Segnochrobactrum spirostomi</name>
    <dbReference type="NCBI Taxonomy" id="2608987"/>
    <lineage>
        <taxon>Bacteria</taxon>
        <taxon>Pseudomonadati</taxon>
        <taxon>Pseudomonadota</taxon>
        <taxon>Alphaproteobacteria</taxon>
        <taxon>Hyphomicrobiales</taxon>
        <taxon>Segnochrobactraceae</taxon>
        <taxon>Segnochrobactrum</taxon>
    </lineage>
</organism>
<dbReference type="InterPro" id="IPR032710">
    <property type="entry name" value="NTF2-like_dom_sf"/>
</dbReference>
<dbReference type="Pfam" id="PF12680">
    <property type="entry name" value="SnoaL_2"/>
    <property type="match status" value="1"/>
</dbReference>
<dbReference type="Gene3D" id="3.10.450.50">
    <property type="match status" value="1"/>
</dbReference>
<dbReference type="EMBL" id="VWNA01000003">
    <property type="protein sequence ID" value="MQT15325.1"/>
    <property type="molecule type" value="Genomic_DNA"/>
</dbReference>
<proteinExistence type="predicted"/>
<dbReference type="InterPro" id="IPR037401">
    <property type="entry name" value="SnoaL-like"/>
</dbReference>
<dbReference type="AlphaFoldDB" id="A0A6A7Y9A4"/>
<gene>
    <name evidence="2" type="ORF">F0357_22245</name>
</gene>
<keyword evidence="3" id="KW-1185">Reference proteome</keyword>